<organism evidence="3 4">
    <name type="scientific">Vineibacter terrae</name>
    <dbReference type="NCBI Taxonomy" id="2586908"/>
    <lineage>
        <taxon>Bacteria</taxon>
        <taxon>Pseudomonadati</taxon>
        <taxon>Pseudomonadota</taxon>
        <taxon>Alphaproteobacteria</taxon>
        <taxon>Hyphomicrobiales</taxon>
        <taxon>Vineibacter</taxon>
    </lineage>
</organism>
<dbReference type="NCBIfam" id="NF006093">
    <property type="entry name" value="PRK08245.1"/>
    <property type="match status" value="1"/>
</dbReference>
<dbReference type="Proteomes" id="UP000321638">
    <property type="component" value="Unassembled WGS sequence"/>
</dbReference>
<comment type="caution">
    <text evidence="3">The sequence shown here is derived from an EMBL/GenBank/DDBJ whole genome shotgun (WGS) entry which is preliminary data.</text>
</comment>
<dbReference type="InterPro" id="IPR005493">
    <property type="entry name" value="RraA/RraA-like"/>
</dbReference>
<dbReference type="SUPFAM" id="SSF89562">
    <property type="entry name" value="RraA-like"/>
    <property type="match status" value="1"/>
</dbReference>
<dbReference type="Pfam" id="PF03737">
    <property type="entry name" value="RraA-like"/>
    <property type="match status" value="1"/>
</dbReference>
<protein>
    <submittedName>
        <fullName evidence="3">Ribonuclease activity regulator RraA</fullName>
    </submittedName>
</protein>
<evidence type="ECO:0000256" key="1">
    <source>
        <dbReference type="PIRSR" id="PIRSR605493-1"/>
    </source>
</evidence>
<dbReference type="PANTHER" id="PTHR33254:SF16">
    <property type="entry name" value="BLR3842 PROTEIN"/>
    <property type="match status" value="1"/>
</dbReference>
<accession>A0A5C8PGP0</accession>
<dbReference type="OrthoDB" id="9805307at2"/>
<feature type="binding site" evidence="1">
    <location>
        <begin position="108"/>
        <end position="111"/>
    </location>
    <ligand>
        <name>substrate</name>
    </ligand>
</feature>
<dbReference type="EMBL" id="VDUZ01000030">
    <property type="protein sequence ID" value="TXL72834.1"/>
    <property type="molecule type" value="Genomic_DNA"/>
</dbReference>
<name>A0A5C8PGP0_9HYPH</name>
<feature type="binding site" evidence="1">
    <location>
        <position position="130"/>
    </location>
    <ligand>
        <name>substrate</name>
    </ligand>
</feature>
<dbReference type="GO" id="GO:0046872">
    <property type="term" value="F:metal ion binding"/>
    <property type="evidence" value="ECO:0007669"/>
    <property type="project" value="UniProtKB-KW"/>
</dbReference>
<keyword evidence="4" id="KW-1185">Reference proteome</keyword>
<dbReference type="Gene3D" id="3.50.30.40">
    <property type="entry name" value="Ribonuclease E inhibitor RraA/RraA-like"/>
    <property type="match status" value="1"/>
</dbReference>
<gene>
    <name evidence="3" type="ORF">FHP25_24000</name>
</gene>
<dbReference type="CDD" id="cd16841">
    <property type="entry name" value="RraA_family"/>
    <property type="match status" value="1"/>
</dbReference>
<dbReference type="PANTHER" id="PTHR33254">
    <property type="entry name" value="4-HYDROXY-4-METHYL-2-OXOGLUTARATE ALDOLASE 3-RELATED"/>
    <property type="match status" value="1"/>
</dbReference>
<feature type="binding site" evidence="1">
    <location>
        <position position="131"/>
    </location>
    <ligand>
        <name>Mg(2+)</name>
        <dbReference type="ChEBI" id="CHEBI:18420"/>
    </ligand>
</feature>
<evidence type="ECO:0000313" key="3">
    <source>
        <dbReference type="EMBL" id="TXL72834.1"/>
    </source>
</evidence>
<dbReference type="InterPro" id="IPR036704">
    <property type="entry name" value="RraA/RraA-like_sf"/>
</dbReference>
<comment type="cofactor">
    <cofactor evidence="1">
        <name>Mg(2+)</name>
        <dbReference type="ChEBI" id="CHEBI:18420"/>
    </cofactor>
</comment>
<reference evidence="3 4" key="1">
    <citation type="submission" date="2019-06" db="EMBL/GenBank/DDBJ databases">
        <title>New taxonomy in bacterial strain CC-CFT640, isolated from vineyard.</title>
        <authorList>
            <person name="Lin S.-Y."/>
            <person name="Tsai C.-F."/>
            <person name="Young C.-C."/>
        </authorList>
    </citation>
    <scope>NUCLEOTIDE SEQUENCE [LARGE SCALE GENOMIC DNA]</scope>
    <source>
        <strain evidence="3 4">CC-CFT640</strain>
    </source>
</reference>
<sequence>MSEAVVFKALTPETIKLFQAASTATITMQLMKRGLRNMAINLRPMNPNAARMVGPAYTLRYIPAREDLTPPPKPTDPSNAQREAVEHAPAGAVVVVSTGGELRSGTFGDILAARMMVRGIAGVVSDGGMRDAPVIASMDLPVFAVCPTAPPSMTSLMPIDVQRPIGCGGVPVFPNDVIVSDADGVVVVPRHLADEVARDSADQEHLEKFIALQVMKGKAIPGLYPPNDETKAAYKAWLDAGQPSG</sequence>
<proteinExistence type="predicted"/>
<keyword evidence="1" id="KW-0460">Magnesium</keyword>
<dbReference type="RefSeq" id="WP_147849516.1">
    <property type="nucleotide sequence ID" value="NZ_VDUZ01000030.1"/>
</dbReference>
<keyword evidence="1" id="KW-0479">Metal-binding</keyword>
<evidence type="ECO:0000256" key="2">
    <source>
        <dbReference type="SAM" id="MobiDB-lite"/>
    </source>
</evidence>
<dbReference type="AlphaFoldDB" id="A0A5C8PGP0"/>
<feature type="region of interest" description="Disordered" evidence="2">
    <location>
        <begin position="64"/>
        <end position="84"/>
    </location>
</feature>
<evidence type="ECO:0000313" key="4">
    <source>
        <dbReference type="Proteomes" id="UP000321638"/>
    </source>
</evidence>